<dbReference type="InterPro" id="IPR036390">
    <property type="entry name" value="WH_DNA-bd_sf"/>
</dbReference>
<evidence type="ECO:0000259" key="2">
    <source>
        <dbReference type="PROSITE" id="PS50987"/>
    </source>
</evidence>
<dbReference type="AlphaFoldDB" id="A0A0K1EB94"/>
<dbReference type="Gene3D" id="3.30.530.20">
    <property type="match status" value="1"/>
</dbReference>
<dbReference type="Gene3D" id="1.10.10.10">
    <property type="entry name" value="Winged helix-like DNA-binding domain superfamily/Winged helix DNA-binding domain"/>
    <property type="match status" value="1"/>
</dbReference>
<dbReference type="SMART" id="SM00418">
    <property type="entry name" value="HTH_ARSR"/>
    <property type="match status" value="1"/>
</dbReference>
<evidence type="ECO:0000256" key="1">
    <source>
        <dbReference type="ARBA" id="ARBA00006817"/>
    </source>
</evidence>
<dbReference type="PRINTS" id="PR00778">
    <property type="entry name" value="HTHARSR"/>
</dbReference>
<dbReference type="CDD" id="cd08896">
    <property type="entry name" value="SRPBCC_CalC_Aha1-like_3"/>
    <property type="match status" value="1"/>
</dbReference>
<sequence length="277" mass="31263">MILNFVEQHSEQLSDIFQALADPTRRAVLGRLCKGPASISDLAKPFDMALPSFMKHIQLLEGSGLIQSRKEGRVRTCAIETTQFAAIEAWLSAQRELWEGRTDRLERFVTIAPRKERNHMNRSSNAELDLTISRIIKAPRSIIWNAWTDRASFEQWWIPAPARCKVLEMDLRPGGALVTQMSENGGDFMPHLSGCFLEIVDGERIVFTNALVGGFRPAEQPFMTAVITLRDHPAGTDYVAHVMHKSPADRKMHEEMGFFDGWGTCLEQLATLAERRA</sequence>
<dbReference type="KEGG" id="ccro:CMC5_022940"/>
<organism evidence="3 4">
    <name type="scientific">Chondromyces crocatus</name>
    <dbReference type="NCBI Taxonomy" id="52"/>
    <lineage>
        <taxon>Bacteria</taxon>
        <taxon>Pseudomonadati</taxon>
        <taxon>Myxococcota</taxon>
        <taxon>Polyangia</taxon>
        <taxon>Polyangiales</taxon>
        <taxon>Polyangiaceae</taxon>
        <taxon>Chondromyces</taxon>
    </lineage>
</organism>
<comment type="similarity">
    <text evidence="1">Belongs to the AHA1 family.</text>
</comment>
<dbReference type="InterPro" id="IPR011991">
    <property type="entry name" value="ArsR-like_HTH"/>
</dbReference>
<dbReference type="GO" id="GO:0003700">
    <property type="term" value="F:DNA-binding transcription factor activity"/>
    <property type="evidence" value="ECO:0007669"/>
    <property type="project" value="InterPro"/>
</dbReference>
<dbReference type="PANTHER" id="PTHR38600:SF2">
    <property type="entry name" value="SLL0088 PROTEIN"/>
    <property type="match status" value="1"/>
</dbReference>
<dbReference type="SUPFAM" id="SSF55961">
    <property type="entry name" value="Bet v1-like"/>
    <property type="match status" value="1"/>
</dbReference>
<dbReference type="InterPro" id="IPR036388">
    <property type="entry name" value="WH-like_DNA-bd_sf"/>
</dbReference>
<evidence type="ECO:0000313" key="4">
    <source>
        <dbReference type="Proteomes" id="UP000067626"/>
    </source>
</evidence>
<accession>A0A0K1EB94</accession>
<dbReference type="EMBL" id="CP012159">
    <property type="protein sequence ID" value="AKT38151.1"/>
    <property type="molecule type" value="Genomic_DNA"/>
</dbReference>
<dbReference type="SUPFAM" id="SSF46785">
    <property type="entry name" value="Winged helix' DNA-binding domain"/>
    <property type="match status" value="1"/>
</dbReference>
<dbReference type="NCBIfam" id="NF033788">
    <property type="entry name" value="HTH_metalloreg"/>
    <property type="match status" value="1"/>
</dbReference>
<name>A0A0K1EB94_CHOCO</name>
<dbReference type="PANTHER" id="PTHR38600">
    <property type="entry name" value="TRANSCRIPTIONAL REGULATORY PROTEIN"/>
    <property type="match status" value="1"/>
</dbReference>
<keyword evidence="4" id="KW-1185">Reference proteome</keyword>
<evidence type="ECO:0000313" key="3">
    <source>
        <dbReference type="EMBL" id="AKT38151.1"/>
    </source>
</evidence>
<dbReference type="InterPro" id="IPR013538">
    <property type="entry name" value="ASHA1/2-like_C"/>
</dbReference>
<feature type="domain" description="HTH arsR-type" evidence="2">
    <location>
        <begin position="5"/>
        <end position="99"/>
    </location>
</feature>
<gene>
    <name evidence="3" type="ORF">CMC5_022940</name>
</gene>
<reference evidence="3 4" key="1">
    <citation type="submission" date="2015-07" db="EMBL/GenBank/DDBJ databases">
        <title>Genome analysis of myxobacterium Chondromyces crocatus Cm c5 reveals a high potential for natural compound synthesis and the genetic basis for the loss of fruiting body formation.</title>
        <authorList>
            <person name="Zaburannyi N."/>
            <person name="Bunk B."/>
            <person name="Maier J."/>
            <person name="Overmann J."/>
            <person name="Mueller R."/>
        </authorList>
    </citation>
    <scope>NUCLEOTIDE SEQUENCE [LARGE SCALE GENOMIC DNA]</scope>
    <source>
        <strain evidence="3 4">Cm c5</strain>
    </source>
</reference>
<dbReference type="InterPro" id="IPR001845">
    <property type="entry name" value="HTH_ArsR_DNA-bd_dom"/>
</dbReference>
<dbReference type="PATRIC" id="fig|52.7.peg.2476"/>
<dbReference type="PROSITE" id="PS50987">
    <property type="entry name" value="HTH_ARSR_2"/>
    <property type="match status" value="1"/>
</dbReference>
<dbReference type="Proteomes" id="UP000067626">
    <property type="component" value="Chromosome"/>
</dbReference>
<dbReference type="Pfam" id="PF08327">
    <property type="entry name" value="AHSA1"/>
    <property type="match status" value="1"/>
</dbReference>
<protein>
    <recommendedName>
        <fullName evidence="2">HTH arsR-type domain-containing protein</fullName>
    </recommendedName>
</protein>
<dbReference type="STRING" id="52.CMC5_022940"/>
<proteinExistence type="inferred from homology"/>
<dbReference type="Pfam" id="PF12840">
    <property type="entry name" value="HTH_20"/>
    <property type="match status" value="1"/>
</dbReference>
<dbReference type="InterPro" id="IPR023393">
    <property type="entry name" value="START-like_dom_sf"/>
</dbReference>
<dbReference type="CDD" id="cd00090">
    <property type="entry name" value="HTH_ARSR"/>
    <property type="match status" value="1"/>
</dbReference>